<dbReference type="Proteomes" id="UP000008792">
    <property type="component" value="Unassembled WGS sequence"/>
</dbReference>
<protein>
    <submittedName>
        <fullName evidence="2">Uncharacterized protein</fullName>
    </submittedName>
</protein>
<sequence length="116" mass="13860">MAEPSIAEQLKMKKLKLTLDEYSEQYVNKASANEETAKDKHRENYIFDTNIMELTLDEYYEKFVLPKVKLQAAKHEEEHKNIRYQRTHYFGPSFLERQRQPREPSATDQKESTTNM</sequence>
<keyword evidence="3" id="KW-1185">Reference proteome</keyword>
<dbReference type="OrthoDB" id="7859776at2759"/>
<feature type="region of interest" description="Disordered" evidence="1">
    <location>
        <begin position="91"/>
        <end position="116"/>
    </location>
</feature>
<gene>
    <name evidence="2" type="primary">Dvir\GJ11976</name>
    <name evidence="2" type="ORF">Dvir_GJ11976</name>
</gene>
<reference evidence="2 3" key="1">
    <citation type="journal article" date="2007" name="Nature">
        <title>Evolution of genes and genomes on the Drosophila phylogeny.</title>
        <authorList>
            <consortium name="Drosophila 12 Genomes Consortium"/>
            <person name="Clark A.G."/>
            <person name="Eisen M.B."/>
            <person name="Smith D.R."/>
            <person name="Bergman C.M."/>
            <person name="Oliver B."/>
            <person name="Markow T.A."/>
            <person name="Kaufman T.C."/>
            <person name="Kellis M."/>
            <person name="Gelbart W."/>
            <person name="Iyer V.N."/>
            <person name="Pollard D.A."/>
            <person name="Sackton T.B."/>
            <person name="Larracuente A.M."/>
            <person name="Singh N.D."/>
            <person name="Abad J.P."/>
            <person name="Abt D.N."/>
            <person name="Adryan B."/>
            <person name="Aguade M."/>
            <person name="Akashi H."/>
            <person name="Anderson W.W."/>
            <person name="Aquadro C.F."/>
            <person name="Ardell D.H."/>
            <person name="Arguello R."/>
            <person name="Artieri C.G."/>
            <person name="Barbash D.A."/>
            <person name="Barker D."/>
            <person name="Barsanti P."/>
            <person name="Batterham P."/>
            <person name="Batzoglou S."/>
            <person name="Begun D."/>
            <person name="Bhutkar A."/>
            <person name="Blanco E."/>
            <person name="Bosak S.A."/>
            <person name="Bradley R.K."/>
            <person name="Brand A.D."/>
            <person name="Brent M.R."/>
            <person name="Brooks A.N."/>
            <person name="Brown R.H."/>
            <person name="Butlin R.K."/>
            <person name="Caggese C."/>
            <person name="Calvi B.R."/>
            <person name="Bernardo de Carvalho A."/>
            <person name="Caspi A."/>
            <person name="Castrezana S."/>
            <person name="Celniker S.E."/>
            <person name="Chang J.L."/>
            <person name="Chapple C."/>
            <person name="Chatterji S."/>
            <person name="Chinwalla A."/>
            <person name="Civetta A."/>
            <person name="Clifton S.W."/>
            <person name="Comeron J.M."/>
            <person name="Costello J.C."/>
            <person name="Coyne J.A."/>
            <person name="Daub J."/>
            <person name="David R.G."/>
            <person name="Delcher A.L."/>
            <person name="Delehaunty K."/>
            <person name="Do C.B."/>
            <person name="Ebling H."/>
            <person name="Edwards K."/>
            <person name="Eickbush T."/>
            <person name="Evans J.D."/>
            <person name="Filipski A."/>
            <person name="Findeiss S."/>
            <person name="Freyhult E."/>
            <person name="Fulton L."/>
            <person name="Fulton R."/>
            <person name="Garcia A.C."/>
            <person name="Gardiner A."/>
            <person name="Garfield D.A."/>
            <person name="Garvin B.E."/>
            <person name="Gibson G."/>
            <person name="Gilbert D."/>
            <person name="Gnerre S."/>
            <person name="Godfrey J."/>
            <person name="Good R."/>
            <person name="Gotea V."/>
            <person name="Gravely B."/>
            <person name="Greenberg A.J."/>
            <person name="Griffiths-Jones S."/>
            <person name="Gross S."/>
            <person name="Guigo R."/>
            <person name="Gustafson E.A."/>
            <person name="Haerty W."/>
            <person name="Hahn M.W."/>
            <person name="Halligan D.L."/>
            <person name="Halpern A.L."/>
            <person name="Halter G.M."/>
            <person name="Han M.V."/>
            <person name="Heger A."/>
            <person name="Hillier L."/>
            <person name="Hinrichs A.S."/>
            <person name="Holmes I."/>
            <person name="Hoskins R.A."/>
            <person name="Hubisz M.J."/>
            <person name="Hultmark D."/>
            <person name="Huntley M.A."/>
            <person name="Jaffe D.B."/>
            <person name="Jagadeeshan S."/>
            <person name="Jeck W.R."/>
            <person name="Johnson J."/>
            <person name="Jones C.D."/>
            <person name="Jordan W.C."/>
            <person name="Karpen G.H."/>
            <person name="Kataoka E."/>
            <person name="Keightley P.D."/>
            <person name="Kheradpour P."/>
            <person name="Kirkness E.F."/>
            <person name="Koerich L.B."/>
            <person name="Kristiansen K."/>
            <person name="Kudrna D."/>
            <person name="Kulathinal R.J."/>
            <person name="Kumar S."/>
            <person name="Kwok R."/>
            <person name="Lander E."/>
            <person name="Langley C.H."/>
            <person name="Lapoint R."/>
            <person name="Lazzaro B.P."/>
            <person name="Lee S.J."/>
            <person name="Levesque L."/>
            <person name="Li R."/>
            <person name="Lin C.F."/>
            <person name="Lin M.F."/>
            <person name="Lindblad-Toh K."/>
            <person name="Llopart A."/>
            <person name="Long M."/>
            <person name="Low L."/>
            <person name="Lozovsky E."/>
            <person name="Lu J."/>
            <person name="Luo M."/>
            <person name="Machado C.A."/>
            <person name="Makalowski W."/>
            <person name="Marzo M."/>
            <person name="Matsuda M."/>
            <person name="Matzkin L."/>
            <person name="McAllister B."/>
            <person name="McBride C.S."/>
            <person name="McKernan B."/>
            <person name="McKernan K."/>
            <person name="Mendez-Lago M."/>
            <person name="Minx P."/>
            <person name="Mollenhauer M.U."/>
            <person name="Montooth K."/>
            <person name="Mount S.M."/>
            <person name="Mu X."/>
            <person name="Myers E."/>
            <person name="Negre B."/>
            <person name="Newfeld S."/>
            <person name="Nielsen R."/>
            <person name="Noor M.A."/>
            <person name="O'Grady P."/>
            <person name="Pachter L."/>
            <person name="Papaceit M."/>
            <person name="Parisi M.J."/>
            <person name="Parisi M."/>
            <person name="Parts L."/>
            <person name="Pedersen J.S."/>
            <person name="Pesole G."/>
            <person name="Phillippy A.M."/>
            <person name="Ponting C.P."/>
            <person name="Pop M."/>
            <person name="Porcelli D."/>
            <person name="Powell J.R."/>
            <person name="Prohaska S."/>
            <person name="Pruitt K."/>
            <person name="Puig M."/>
            <person name="Quesneville H."/>
            <person name="Ram K.R."/>
            <person name="Rand D."/>
            <person name="Rasmussen M.D."/>
            <person name="Reed L.K."/>
            <person name="Reenan R."/>
            <person name="Reily A."/>
            <person name="Remington K.A."/>
            <person name="Rieger T.T."/>
            <person name="Ritchie M.G."/>
            <person name="Robin C."/>
            <person name="Rogers Y.H."/>
            <person name="Rohde C."/>
            <person name="Rozas J."/>
            <person name="Rubenfield M.J."/>
            <person name="Ruiz A."/>
            <person name="Russo S."/>
            <person name="Salzberg S.L."/>
            <person name="Sanchez-Gracia A."/>
            <person name="Saranga D.J."/>
            <person name="Sato H."/>
            <person name="Schaeffer S.W."/>
            <person name="Schatz M.C."/>
            <person name="Schlenke T."/>
            <person name="Schwartz R."/>
            <person name="Segarra C."/>
            <person name="Singh R.S."/>
            <person name="Sirot L."/>
            <person name="Sirota M."/>
            <person name="Sisneros N.B."/>
            <person name="Smith C.D."/>
            <person name="Smith T.F."/>
            <person name="Spieth J."/>
            <person name="Stage D.E."/>
            <person name="Stark A."/>
            <person name="Stephan W."/>
            <person name="Strausberg R.L."/>
            <person name="Strempel S."/>
            <person name="Sturgill D."/>
            <person name="Sutton G."/>
            <person name="Sutton G.G."/>
            <person name="Tao W."/>
            <person name="Teichmann S."/>
            <person name="Tobari Y.N."/>
            <person name="Tomimura Y."/>
            <person name="Tsolas J.M."/>
            <person name="Valente V.L."/>
            <person name="Venter E."/>
            <person name="Venter J.C."/>
            <person name="Vicario S."/>
            <person name="Vieira F.G."/>
            <person name="Vilella A.J."/>
            <person name="Villasante A."/>
            <person name="Walenz B."/>
            <person name="Wang J."/>
            <person name="Wasserman M."/>
            <person name="Watts T."/>
            <person name="Wilson D."/>
            <person name="Wilson R.K."/>
            <person name="Wing R.A."/>
            <person name="Wolfner M.F."/>
            <person name="Wong A."/>
            <person name="Wong G.K."/>
            <person name="Wu C.I."/>
            <person name="Wu G."/>
            <person name="Yamamoto D."/>
            <person name="Yang H.P."/>
            <person name="Yang S.P."/>
            <person name="Yorke J.A."/>
            <person name="Yoshida K."/>
            <person name="Zdobnov E."/>
            <person name="Zhang P."/>
            <person name="Zhang Y."/>
            <person name="Zimin A.V."/>
            <person name="Baldwin J."/>
            <person name="Abdouelleil A."/>
            <person name="Abdulkadir J."/>
            <person name="Abebe A."/>
            <person name="Abera B."/>
            <person name="Abreu J."/>
            <person name="Acer S.C."/>
            <person name="Aftuck L."/>
            <person name="Alexander A."/>
            <person name="An P."/>
            <person name="Anderson E."/>
            <person name="Anderson S."/>
            <person name="Arachi H."/>
            <person name="Azer M."/>
            <person name="Bachantsang P."/>
            <person name="Barry A."/>
            <person name="Bayul T."/>
            <person name="Berlin A."/>
            <person name="Bessette D."/>
            <person name="Bloom T."/>
            <person name="Blye J."/>
            <person name="Boguslavskiy L."/>
            <person name="Bonnet C."/>
            <person name="Boukhgalter B."/>
            <person name="Bourzgui I."/>
            <person name="Brown A."/>
            <person name="Cahill P."/>
            <person name="Channer S."/>
            <person name="Cheshatsang Y."/>
            <person name="Chuda L."/>
            <person name="Citroen M."/>
            <person name="Collymore A."/>
            <person name="Cooke P."/>
            <person name="Costello M."/>
            <person name="D'Aco K."/>
            <person name="Daza R."/>
            <person name="De Haan G."/>
            <person name="DeGray S."/>
            <person name="DeMaso C."/>
            <person name="Dhargay N."/>
            <person name="Dooley K."/>
            <person name="Dooley E."/>
            <person name="Doricent M."/>
            <person name="Dorje P."/>
            <person name="Dorjee K."/>
            <person name="Dupes A."/>
            <person name="Elong R."/>
            <person name="Falk J."/>
            <person name="Farina A."/>
            <person name="Faro S."/>
            <person name="Ferguson D."/>
            <person name="Fisher S."/>
            <person name="Foley C.D."/>
            <person name="Franke A."/>
            <person name="Friedrich D."/>
            <person name="Gadbois L."/>
            <person name="Gearin G."/>
            <person name="Gearin C.R."/>
            <person name="Giannoukos G."/>
            <person name="Goode T."/>
            <person name="Graham J."/>
            <person name="Grandbois E."/>
            <person name="Grewal S."/>
            <person name="Gyaltsen K."/>
            <person name="Hafez N."/>
            <person name="Hagos B."/>
            <person name="Hall J."/>
            <person name="Henson C."/>
            <person name="Hollinger A."/>
            <person name="Honan T."/>
            <person name="Huard M.D."/>
            <person name="Hughes L."/>
            <person name="Hurhula B."/>
            <person name="Husby M.E."/>
            <person name="Kamat A."/>
            <person name="Kanga B."/>
            <person name="Kashin S."/>
            <person name="Khazanovich D."/>
            <person name="Kisner P."/>
            <person name="Lance K."/>
            <person name="Lara M."/>
            <person name="Lee W."/>
            <person name="Lennon N."/>
            <person name="Letendre F."/>
            <person name="LeVine R."/>
            <person name="Lipovsky A."/>
            <person name="Liu X."/>
            <person name="Liu J."/>
            <person name="Liu S."/>
            <person name="Lokyitsang T."/>
            <person name="Lokyitsang Y."/>
            <person name="Lubonja R."/>
            <person name="Lui A."/>
            <person name="MacDonald P."/>
            <person name="Magnisalis V."/>
            <person name="Maru K."/>
            <person name="Matthews C."/>
            <person name="McCusker W."/>
            <person name="McDonough S."/>
            <person name="Mehta T."/>
            <person name="Meldrim J."/>
            <person name="Meneus L."/>
            <person name="Mihai O."/>
            <person name="Mihalev A."/>
            <person name="Mihova T."/>
            <person name="Mittelman R."/>
            <person name="Mlenga V."/>
            <person name="Montmayeur A."/>
            <person name="Mulrain L."/>
            <person name="Navidi A."/>
            <person name="Naylor J."/>
            <person name="Negash T."/>
            <person name="Nguyen T."/>
            <person name="Nguyen N."/>
            <person name="Nicol R."/>
            <person name="Norbu C."/>
            <person name="Norbu N."/>
            <person name="Novod N."/>
            <person name="O'Neill B."/>
            <person name="Osman S."/>
            <person name="Markiewicz E."/>
            <person name="Oyono O.L."/>
            <person name="Patti C."/>
            <person name="Phunkhang P."/>
            <person name="Pierre F."/>
            <person name="Priest M."/>
            <person name="Raghuraman S."/>
            <person name="Rege F."/>
            <person name="Reyes R."/>
            <person name="Rise C."/>
            <person name="Rogov P."/>
            <person name="Ross K."/>
            <person name="Ryan E."/>
            <person name="Settipalli S."/>
            <person name="Shea T."/>
            <person name="Sherpa N."/>
            <person name="Shi L."/>
            <person name="Shih D."/>
            <person name="Sparrow T."/>
            <person name="Spaulding J."/>
            <person name="Stalker J."/>
            <person name="Stange-Thomann N."/>
            <person name="Stavropoulos S."/>
            <person name="Stone C."/>
            <person name="Strader C."/>
            <person name="Tesfaye S."/>
            <person name="Thomson T."/>
            <person name="Thoulutsang Y."/>
            <person name="Thoulutsang D."/>
            <person name="Topham K."/>
            <person name="Topping I."/>
            <person name="Tsamla T."/>
            <person name="Vassiliev H."/>
            <person name="Vo A."/>
            <person name="Wangchuk T."/>
            <person name="Wangdi T."/>
            <person name="Weiand M."/>
            <person name="Wilkinson J."/>
            <person name="Wilson A."/>
            <person name="Yadav S."/>
            <person name="Young G."/>
            <person name="Yu Q."/>
            <person name="Zembek L."/>
            <person name="Zhong D."/>
            <person name="Zimmer A."/>
            <person name="Zwirko Z."/>
            <person name="Jaffe D.B."/>
            <person name="Alvarez P."/>
            <person name="Brockman W."/>
            <person name="Butler J."/>
            <person name="Chin C."/>
            <person name="Gnerre S."/>
            <person name="Grabherr M."/>
            <person name="Kleber M."/>
            <person name="Mauceli E."/>
            <person name="MacCallum I."/>
        </authorList>
    </citation>
    <scope>NUCLEOTIDE SEQUENCE [LARGE SCALE GENOMIC DNA]</scope>
    <source>
        <strain evidence="3">Tucson 15010-1051.87</strain>
    </source>
</reference>
<dbReference type="EMBL" id="CH940649">
    <property type="protein sequence ID" value="EDW63644.2"/>
    <property type="molecule type" value="Genomic_DNA"/>
</dbReference>
<dbReference type="KEGG" id="dvi:6628494"/>
<name>B4LRW8_DROVI</name>
<evidence type="ECO:0000313" key="2">
    <source>
        <dbReference type="EMBL" id="EDW63644.2"/>
    </source>
</evidence>
<dbReference type="InParanoid" id="B4LRW8"/>
<dbReference type="AlphaFoldDB" id="B4LRW8"/>
<accession>B4LRW8</accession>
<organism evidence="2 3">
    <name type="scientific">Drosophila virilis</name>
    <name type="common">Fruit fly</name>
    <dbReference type="NCBI Taxonomy" id="7244"/>
    <lineage>
        <taxon>Eukaryota</taxon>
        <taxon>Metazoa</taxon>
        <taxon>Ecdysozoa</taxon>
        <taxon>Arthropoda</taxon>
        <taxon>Hexapoda</taxon>
        <taxon>Insecta</taxon>
        <taxon>Pterygota</taxon>
        <taxon>Neoptera</taxon>
        <taxon>Endopterygota</taxon>
        <taxon>Diptera</taxon>
        <taxon>Brachycera</taxon>
        <taxon>Muscomorpha</taxon>
        <taxon>Ephydroidea</taxon>
        <taxon>Drosophilidae</taxon>
        <taxon>Drosophila</taxon>
    </lineage>
</organism>
<dbReference type="HOGENOM" id="CLU_2239400_0_0_1"/>
<proteinExistence type="predicted"/>
<evidence type="ECO:0000313" key="3">
    <source>
        <dbReference type="Proteomes" id="UP000008792"/>
    </source>
</evidence>
<evidence type="ECO:0000256" key="1">
    <source>
        <dbReference type="SAM" id="MobiDB-lite"/>
    </source>
</evidence>